<evidence type="ECO:0000313" key="1">
    <source>
        <dbReference type="EMBL" id="CAE4666582.1"/>
    </source>
</evidence>
<dbReference type="AlphaFoldDB" id="A0A7S4T5S7"/>
<organism evidence="1">
    <name type="scientific">Alexandrium monilatum</name>
    <dbReference type="NCBI Taxonomy" id="311494"/>
    <lineage>
        <taxon>Eukaryota</taxon>
        <taxon>Sar</taxon>
        <taxon>Alveolata</taxon>
        <taxon>Dinophyceae</taxon>
        <taxon>Gonyaulacales</taxon>
        <taxon>Pyrocystaceae</taxon>
        <taxon>Alexandrium</taxon>
    </lineage>
</organism>
<accession>A0A7S4T5S7</accession>
<sequence>MAQAILSQAFLPEPGAPPARTPPVAAARAMAAPQVRTRLLPAGALLAALLCISSRRPRAAWAPARFPLRAPAADRGLLLRRAAKGFSVEEQVSSASEAKSSGAPVDPELKDIFNAAVKETEDRRDQPFVNLAGPLKPPAAPATYKALTKIRLRVSASRFADLVTSTEIPKGAVFRAVASKEDTEDGGIVYLRTDGEYENGWFMEKAIIGEFKGKPVVKRVAGSTKASGAAMLSMSEVTRAEVMGIRKPGAEQVKQEVAAEMADDTPQSRQKQLQAMLNDPEVRAMVEKSGVSLEALKQNPEFMRAISRRLFGDEVVG</sequence>
<protein>
    <submittedName>
        <fullName evidence="1">Uncharacterized protein</fullName>
    </submittedName>
</protein>
<name>A0A7S4T5S7_9DINO</name>
<reference evidence="1" key="1">
    <citation type="submission" date="2021-01" db="EMBL/GenBank/DDBJ databases">
        <authorList>
            <person name="Corre E."/>
            <person name="Pelletier E."/>
            <person name="Niang G."/>
            <person name="Scheremetjew M."/>
            <person name="Finn R."/>
            <person name="Kale V."/>
            <person name="Holt S."/>
            <person name="Cochrane G."/>
            <person name="Meng A."/>
            <person name="Brown T."/>
            <person name="Cohen L."/>
        </authorList>
    </citation>
    <scope>NUCLEOTIDE SEQUENCE</scope>
    <source>
        <strain evidence="1">CCMP3105</strain>
    </source>
</reference>
<proteinExistence type="predicted"/>
<gene>
    <name evidence="1" type="ORF">AMON00008_LOCUS63269</name>
</gene>
<dbReference type="EMBL" id="HBNR01088281">
    <property type="protein sequence ID" value="CAE4666582.1"/>
    <property type="molecule type" value="Transcribed_RNA"/>
</dbReference>